<gene>
    <name evidence="14" type="ORF">ILEXP_LOCUS54901</name>
</gene>
<dbReference type="GO" id="GO:0009901">
    <property type="term" value="P:anther dehiscence"/>
    <property type="evidence" value="ECO:0007669"/>
    <property type="project" value="UniProtKB-ARBA"/>
</dbReference>
<comment type="subcellular location">
    <subcellularLocation>
        <location evidence="1">Secreted</location>
        <location evidence="1">Cell wall</location>
    </subcellularLocation>
</comment>
<evidence type="ECO:0000256" key="11">
    <source>
        <dbReference type="ARBA" id="ARBA00083621"/>
    </source>
</evidence>
<comment type="similarity">
    <text evidence="2 12">Belongs to the glycosyl hydrolase 28 family.</text>
</comment>
<evidence type="ECO:0000256" key="9">
    <source>
        <dbReference type="ARBA" id="ARBA00023316"/>
    </source>
</evidence>
<dbReference type="GO" id="GO:0004650">
    <property type="term" value="F:polygalacturonase activity"/>
    <property type="evidence" value="ECO:0007669"/>
    <property type="project" value="UniProtKB-EC"/>
</dbReference>
<evidence type="ECO:0000256" key="12">
    <source>
        <dbReference type="RuleBase" id="RU361169"/>
    </source>
</evidence>
<dbReference type="Gene3D" id="2.160.20.10">
    <property type="entry name" value="Single-stranded right-handed beta-helix, Pectin lyase-like"/>
    <property type="match status" value="1"/>
</dbReference>
<evidence type="ECO:0000256" key="5">
    <source>
        <dbReference type="ARBA" id="ARBA00022525"/>
    </source>
</evidence>
<evidence type="ECO:0000256" key="2">
    <source>
        <dbReference type="ARBA" id="ARBA00008834"/>
    </source>
</evidence>
<dbReference type="InterPro" id="IPR000743">
    <property type="entry name" value="Glyco_hydro_28"/>
</dbReference>
<dbReference type="GO" id="GO:0010047">
    <property type="term" value="P:fruit dehiscence"/>
    <property type="evidence" value="ECO:0007669"/>
    <property type="project" value="UniProtKB-ARBA"/>
</dbReference>
<accession>A0ABC8UU13</accession>
<dbReference type="PANTHER" id="PTHR31375">
    <property type="match status" value="1"/>
</dbReference>
<feature type="signal peptide" evidence="13">
    <location>
        <begin position="1"/>
        <end position="24"/>
    </location>
</feature>
<evidence type="ECO:0000256" key="6">
    <source>
        <dbReference type="ARBA" id="ARBA00022729"/>
    </source>
</evidence>
<keyword evidence="8 12" id="KW-0326">Glycosidase</keyword>
<evidence type="ECO:0000256" key="7">
    <source>
        <dbReference type="ARBA" id="ARBA00022801"/>
    </source>
</evidence>
<dbReference type="FunFam" id="2.160.20.10:FF:000028">
    <property type="entry name" value="Polygalacturonase QRT2"/>
    <property type="match status" value="1"/>
</dbReference>
<dbReference type="InterPro" id="IPR006626">
    <property type="entry name" value="PbH1"/>
</dbReference>
<protein>
    <recommendedName>
        <fullName evidence="3">endo-polygalacturonase</fullName>
        <ecNumber evidence="3">3.2.1.15</ecNumber>
    </recommendedName>
    <alternativeName>
        <fullName evidence="11">Pectinase</fullName>
    </alternativeName>
</protein>
<dbReference type="EC" id="3.2.1.15" evidence="3"/>
<keyword evidence="7 12" id="KW-0378">Hydrolase</keyword>
<keyword evidence="6 13" id="KW-0732">Signal</keyword>
<dbReference type="InterPro" id="IPR012334">
    <property type="entry name" value="Pectin_lyas_fold"/>
</dbReference>
<evidence type="ECO:0000256" key="3">
    <source>
        <dbReference type="ARBA" id="ARBA00012736"/>
    </source>
</evidence>
<keyword evidence="9" id="KW-0961">Cell wall biogenesis/degradation</keyword>
<dbReference type="AlphaFoldDB" id="A0ABC8UU13"/>
<reference evidence="14 15" key="1">
    <citation type="submission" date="2024-02" db="EMBL/GenBank/DDBJ databases">
        <authorList>
            <person name="Vignale AGUSTIN F."/>
            <person name="Sosa J E."/>
            <person name="Modenutti C."/>
        </authorList>
    </citation>
    <scope>NUCLEOTIDE SEQUENCE [LARGE SCALE GENOMIC DNA]</scope>
</reference>
<dbReference type="Pfam" id="PF00295">
    <property type="entry name" value="Glyco_hydro_28"/>
    <property type="match status" value="1"/>
</dbReference>
<feature type="chain" id="PRO_5044870117" description="endo-polygalacturonase" evidence="13">
    <location>
        <begin position="25"/>
        <end position="436"/>
    </location>
</feature>
<sequence>MAVQKHMYPFIIIIILSFISCNTSLRDGPSHSKYVQEESGFDFENSAKLQTGIYGFKTFQRLAASANTINVDDFGAKGDGTHDDTQAFQMAWQKACSSTGAILVVPQKKNYLLKPIRFSGPCKSKLTMQIYGTITASSDRSDYNTQDKHWLMFDSIQNLIVEGGGVINGNGKIWWQNSCKINKALPCKDAPTALTFYNGNNLILNNLKIQDAQQIHVSFEKCVNVQASNLKVTAPATSPNTDGIHVTDTQNVQISNCVIGTGDDCISIVSGSQKVQATAITCGPGHGISIGSLGSQNSKAYVSDVTVNGATFYGTENGVRIKTWPGGSGSASGIKFQNIDMHDVTNPIIIDQNYCDQDKSCPQKSSTIQVNNVIYQNIKGTSASDVAVNLDCSNSFPCQGVVLQNINIVKQGGGEAKALCTNVSLKKLGAVLPQCT</sequence>
<evidence type="ECO:0000256" key="10">
    <source>
        <dbReference type="ARBA" id="ARBA00034074"/>
    </source>
</evidence>
<dbReference type="EMBL" id="CAUOFW020009024">
    <property type="protein sequence ID" value="CAK9184565.1"/>
    <property type="molecule type" value="Genomic_DNA"/>
</dbReference>
<dbReference type="Proteomes" id="UP001642360">
    <property type="component" value="Unassembled WGS sequence"/>
</dbReference>
<dbReference type="InterPro" id="IPR011050">
    <property type="entry name" value="Pectin_lyase_fold/virulence"/>
</dbReference>
<dbReference type="PROSITE" id="PS51257">
    <property type="entry name" value="PROKAR_LIPOPROTEIN"/>
    <property type="match status" value="1"/>
</dbReference>
<keyword evidence="4" id="KW-0134">Cell wall</keyword>
<comment type="catalytic activity">
    <reaction evidence="10">
        <text>(1,4-alpha-D-galacturonosyl)n+m + H2O = (1,4-alpha-D-galacturonosyl)n + (1,4-alpha-D-galacturonosyl)m.</text>
        <dbReference type="EC" id="3.2.1.15"/>
    </reaction>
</comment>
<keyword evidence="15" id="KW-1185">Reference proteome</keyword>
<evidence type="ECO:0000256" key="1">
    <source>
        <dbReference type="ARBA" id="ARBA00004191"/>
    </source>
</evidence>
<dbReference type="SUPFAM" id="SSF51126">
    <property type="entry name" value="Pectin lyase-like"/>
    <property type="match status" value="1"/>
</dbReference>
<keyword evidence="5" id="KW-0964">Secreted</keyword>
<evidence type="ECO:0000313" key="14">
    <source>
        <dbReference type="EMBL" id="CAK9184565.1"/>
    </source>
</evidence>
<evidence type="ECO:0000256" key="4">
    <source>
        <dbReference type="ARBA" id="ARBA00022512"/>
    </source>
</evidence>
<evidence type="ECO:0000256" key="8">
    <source>
        <dbReference type="ARBA" id="ARBA00023295"/>
    </source>
</evidence>
<organism evidence="14 15">
    <name type="scientific">Ilex paraguariensis</name>
    <name type="common">yerba mate</name>
    <dbReference type="NCBI Taxonomy" id="185542"/>
    <lineage>
        <taxon>Eukaryota</taxon>
        <taxon>Viridiplantae</taxon>
        <taxon>Streptophyta</taxon>
        <taxon>Embryophyta</taxon>
        <taxon>Tracheophyta</taxon>
        <taxon>Spermatophyta</taxon>
        <taxon>Magnoliopsida</taxon>
        <taxon>eudicotyledons</taxon>
        <taxon>Gunneridae</taxon>
        <taxon>Pentapetalae</taxon>
        <taxon>asterids</taxon>
        <taxon>campanulids</taxon>
        <taxon>Aquifoliales</taxon>
        <taxon>Aquifoliaceae</taxon>
        <taxon>Ilex</taxon>
    </lineage>
</organism>
<proteinExistence type="inferred from homology"/>
<dbReference type="SMART" id="SM00710">
    <property type="entry name" value="PbH1"/>
    <property type="match status" value="4"/>
</dbReference>
<name>A0ABC8UU13_9AQUA</name>
<evidence type="ECO:0000313" key="15">
    <source>
        <dbReference type="Proteomes" id="UP001642360"/>
    </source>
</evidence>
<dbReference type="GO" id="GO:0009830">
    <property type="term" value="P:cell wall modification involved in abscission"/>
    <property type="evidence" value="ECO:0007669"/>
    <property type="project" value="UniProtKB-ARBA"/>
</dbReference>
<comment type="caution">
    <text evidence="14">The sequence shown here is derived from an EMBL/GenBank/DDBJ whole genome shotgun (WGS) entry which is preliminary data.</text>
</comment>
<evidence type="ECO:0000256" key="13">
    <source>
        <dbReference type="SAM" id="SignalP"/>
    </source>
</evidence>